<keyword evidence="1" id="KW-0732">Signal</keyword>
<proteinExistence type="predicted"/>
<organism evidence="2 3">
    <name type="scientific">Streptomyces durbertensis</name>
    <dbReference type="NCBI Taxonomy" id="2448886"/>
    <lineage>
        <taxon>Bacteria</taxon>
        <taxon>Bacillati</taxon>
        <taxon>Actinomycetota</taxon>
        <taxon>Actinomycetes</taxon>
        <taxon>Kitasatosporales</taxon>
        <taxon>Streptomycetaceae</taxon>
        <taxon>Streptomyces</taxon>
    </lineage>
</organism>
<dbReference type="RefSeq" id="WP_182856434.1">
    <property type="nucleotide sequence ID" value="NZ_WMLF01000234.1"/>
</dbReference>
<evidence type="ECO:0008006" key="4">
    <source>
        <dbReference type="Google" id="ProtNLM"/>
    </source>
</evidence>
<dbReference type="Proteomes" id="UP000766698">
    <property type="component" value="Unassembled WGS sequence"/>
</dbReference>
<evidence type="ECO:0000313" key="2">
    <source>
        <dbReference type="EMBL" id="MBB1245103.1"/>
    </source>
</evidence>
<protein>
    <recommendedName>
        <fullName evidence="4">Chaplin</fullName>
    </recommendedName>
</protein>
<accession>A0ABR6EID4</accession>
<sequence>MTKIFSRALGAAAVAGIATLAAAGPALADPAPGGLIGSHVGVIGLASQNSAVNNGNIGGGISHAENAHNSAQQVVTDAQAIDVAKNVEVLEKPLVLV</sequence>
<evidence type="ECO:0000256" key="1">
    <source>
        <dbReference type="SAM" id="SignalP"/>
    </source>
</evidence>
<feature type="chain" id="PRO_5047090997" description="Chaplin" evidence="1">
    <location>
        <begin position="29"/>
        <end position="97"/>
    </location>
</feature>
<evidence type="ECO:0000313" key="3">
    <source>
        <dbReference type="Proteomes" id="UP000766698"/>
    </source>
</evidence>
<dbReference type="EMBL" id="WMLF01000234">
    <property type="protein sequence ID" value="MBB1245103.1"/>
    <property type="molecule type" value="Genomic_DNA"/>
</dbReference>
<comment type="caution">
    <text evidence="2">The sequence shown here is derived from an EMBL/GenBank/DDBJ whole genome shotgun (WGS) entry which is preliminary data.</text>
</comment>
<keyword evidence="3" id="KW-1185">Reference proteome</keyword>
<gene>
    <name evidence="2" type="ORF">GL263_16220</name>
</gene>
<reference evidence="3" key="1">
    <citation type="journal article" date="2020" name="Syst. Appl. Microbiol.">
        <title>Streptomyces alkaliterrae sp. nov., isolated from an alkaline soil, and emended descriptions of Streptomyces alkaliphilus, Streptomyces calidiresistens and Streptomyces durbertensis.</title>
        <authorList>
            <person name="Swiecimska M."/>
            <person name="Golinska P."/>
            <person name="Nouioui I."/>
            <person name="Wypij M."/>
            <person name="Rai M."/>
            <person name="Sangal V."/>
            <person name="Goodfellow M."/>
        </authorList>
    </citation>
    <scope>NUCLEOTIDE SEQUENCE [LARGE SCALE GENOMIC DNA]</scope>
    <source>
        <strain evidence="3">DSM 104538</strain>
    </source>
</reference>
<feature type="signal peptide" evidence="1">
    <location>
        <begin position="1"/>
        <end position="28"/>
    </location>
</feature>
<name>A0ABR6EID4_9ACTN</name>